<evidence type="ECO:0000313" key="11">
    <source>
        <dbReference type="Proteomes" id="UP000242180"/>
    </source>
</evidence>
<comment type="function">
    <text evidence="1 9">Component of the MICOS complex, a large protein complex of the mitochondrial inner membrane that plays crucial roles in the maintenance of crista junctions, inner membrane architecture, and formation of contact sites to the outer membrane.</text>
</comment>
<dbReference type="PANTHER" id="PTHR21304">
    <property type="entry name" value="MICOS COMPLEX SUBUNIT MIC10"/>
    <property type="match status" value="1"/>
</dbReference>
<dbReference type="GO" id="GO:0061617">
    <property type="term" value="C:MICOS complex"/>
    <property type="evidence" value="ECO:0007669"/>
    <property type="project" value="UniProtKB-UniRule"/>
</dbReference>
<evidence type="ECO:0000256" key="9">
    <source>
        <dbReference type="RuleBase" id="RU363011"/>
    </source>
</evidence>
<dbReference type="InterPro" id="IPR007512">
    <property type="entry name" value="Mic10"/>
</dbReference>
<dbReference type="OMA" id="SNCRHDL"/>
<evidence type="ECO:0000256" key="7">
    <source>
        <dbReference type="ARBA" id="ARBA00023128"/>
    </source>
</evidence>
<dbReference type="PANTHER" id="PTHR21304:SF0">
    <property type="entry name" value="MICOS COMPLEX SUBUNIT MIC10"/>
    <property type="match status" value="1"/>
</dbReference>
<dbReference type="EMBL" id="MCGN01000003">
    <property type="protein sequence ID" value="ORY98999.1"/>
    <property type="molecule type" value="Genomic_DNA"/>
</dbReference>
<comment type="caution">
    <text evidence="10">The sequence shown here is derived from an EMBL/GenBank/DDBJ whole genome shotgun (WGS) entry which is preliminary data.</text>
</comment>
<reference evidence="10 11" key="1">
    <citation type="submission" date="2016-07" db="EMBL/GenBank/DDBJ databases">
        <title>Pervasive Adenine N6-methylation of Active Genes in Fungi.</title>
        <authorList>
            <consortium name="DOE Joint Genome Institute"/>
            <person name="Mondo S.J."/>
            <person name="Dannebaum R.O."/>
            <person name="Kuo R.C."/>
            <person name="Labutti K."/>
            <person name="Haridas S."/>
            <person name="Kuo A."/>
            <person name="Salamov A."/>
            <person name="Ahrendt S.R."/>
            <person name="Lipzen A."/>
            <person name="Sullivan W."/>
            <person name="Andreopoulos W.B."/>
            <person name="Clum A."/>
            <person name="Lindquist E."/>
            <person name="Daum C."/>
            <person name="Ramamoorthy G.K."/>
            <person name="Gryganskyi A."/>
            <person name="Culley D."/>
            <person name="Magnuson J.K."/>
            <person name="James T.Y."/>
            <person name="O'Malley M.A."/>
            <person name="Stajich J.E."/>
            <person name="Spatafora J.W."/>
            <person name="Visel A."/>
            <person name="Grigoriev I.V."/>
        </authorList>
    </citation>
    <scope>NUCLEOTIDE SEQUENCE [LARGE SCALE GENOMIC DNA]</scope>
    <source>
        <strain evidence="10 11">NRRL 2496</strain>
    </source>
</reference>
<keyword evidence="5 9" id="KW-0999">Mitochondrion inner membrane</keyword>
<dbReference type="InParanoid" id="A0A1X2HIX8"/>
<feature type="transmembrane region" description="Helical" evidence="9">
    <location>
        <begin position="20"/>
        <end position="43"/>
    </location>
</feature>
<evidence type="ECO:0000256" key="4">
    <source>
        <dbReference type="ARBA" id="ARBA00022692"/>
    </source>
</evidence>
<keyword evidence="8 9" id="KW-0472">Membrane</keyword>
<organism evidence="10 11">
    <name type="scientific">Syncephalastrum racemosum</name>
    <name type="common">Filamentous fungus</name>
    <dbReference type="NCBI Taxonomy" id="13706"/>
    <lineage>
        <taxon>Eukaryota</taxon>
        <taxon>Fungi</taxon>
        <taxon>Fungi incertae sedis</taxon>
        <taxon>Mucoromycota</taxon>
        <taxon>Mucoromycotina</taxon>
        <taxon>Mucoromycetes</taxon>
        <taxon>Mucorales</taxon>
        <taxon>Syncephalastraceae</taxon>
        <taxon>Syncephalastrum</taxon>
    </lineage>
</organism>
<sequence>MSNEHKVPSEEILSHKWDQVISNFVVKTGLGLSAGIVASALLFKKRSWPIAITTGWGFGVAYADAQRVFHPHHVPGVRFEKQKPVV</sequence>
<dbReference type="Proteomes" id="UP000242180">
    <property type="component" value="Unassembled WGS sequence"/>
</dbReference>
<proteinExistence type="inferred from homology"/>
<gene>
    <name evidence="10" type="ORF">BCR43DRAFT_488553</name>
</gene>
<protein>
    <recommendedName>
        <fullName evidence="9">MICOS complex subunit MIC10</fullName>
    </recommendedName>
</protein>
<evidence type="ECO:0000256" key="2">
    <source>
        <dbReference type="ARBA" id="ARBA00004434"/>
    </source>
</evidence>
<dbReference type="OrthoDB" id="1916310at2759"/>
<evidence type="ECO:0000256" key="8">
    <source>
        <dbReference type="ARBA" id="ARBA00023136"/>
    </source>
</evidence>
<evidence type="ECO:0000256" key="6">
    <source>
        <dbReference type="ARBA" id="ARBA00022989"/>
    </source>
</evidence>
<name>A0A1X2HIX8_SYNRA</name>
<keyword evidence="7 9" id="KW-0496">Mitochondrion</keyword>
<keyword evidence="6 9" id="KW-1133">Transmembrane helix</keyword>
<dbReference type="FunCoup" id="A0A1X2HIX8">
    <property type="interactions" value="198"/>
</dbReference>
<comment type="subcellular location">
    <subcellularLocation>
        <location evidence="2 9">Mitochondrion inner membrane</location>
        <topology evidence="2 9">Single-pass membrane protein</topology>
    </subcellularLocation>
</comment>
<evidence type="ECO:0000313" key="10">
    <source>
        <dbReference type="EMBL" id="ORY98999.1"/>
    </source>
</evidence>
<evidence type="ECO:0000256" key="5">
    <source>
        <dbReference type="ARBA" id="ARBA00022792"/>
    </source>
</evidence>
<evidence type="ECO:0000256" key="1">
    <source>
        <dbReference type="ARBA" id="ARBA00002689"/>
    </source>
</evidence>
<keyword evidence="11" id="KW-1185">Reference proteome</keyword>
<comment type="subunit">
    <text evidence="9">Component of the mitochondrial contact site and cristae organizing system (MICOS) complex.</text>
</comment>
<comment type="similarity">
    <text evidence="3 9">Belongs to the MICOS complex subunit Mic10 family.</text>
</comment>
<evidence type="ECO:0000256" key="3">
    <source>
        <dbReference type="ARBA" id="ARBA00006792"/>
    </source>
</evidence>
<dbReference type="AlphaFoldDB" id="A0A1X2HIX8"/>
<dbReference type="Pfam" id="PF04418">
    <property type="entry name" value="DUF543"/>
    <property type="match status" value="1"/>
</dbReference>
<keyword evidence="4 9" id="KW-0812">Transmembrane</keyword>
<accession>A0A1X2HIX8</accession>
<dbReference type="STRING" id="13706.A0A1X2HIX8"/>